<dbReference type="AlphaFoldDB" id="A0AA43TQG0"/>
<proteinExistence type="predicted"/>
<feature type="compositionally biased region" description="Polar residues" evidence="1">
    <location>
        <begin position="163"/>
        <end position="173"/>
    </location>
</feature>
<feature type="compositionally biased region" description="Basic and acidic residues" evidence="1">
    <location>
        <begin position="285"/>
        <end position="294"/>
    </location>
</feature>
<name>A0AA43TQG0_9LECA</name>
<organism evidence="2 3">
    <name type="scientific">Ramalina farinacea</name>
    <dbReference type="NCBI Taxonomy" id="258253"/>
    <lineage>
        <taxon>Eukaryota</taxon>
        <taxon>Fungi</taxon>
        <taxon>Dikarya</taxon>
        <taxon>Ascomycota</taxon>
        <taxon>Pezizomycotina</taxon>
        <taxon>Lecanoromycetes</taxon>
        <taxon>OSLEUM clade</taxon>
        <taxon>Lecanoromycetidae</taxon>
        <taxon>Lecanorales</taxon>
        <taxon>Lecanorineae</taxon>
        <taxon>Ramalinaceae</taxon>
        <taxon>Ramalina</taxon>
    </lineage>
</organism>
<evidence type="ECO:0000313" key="3">
    <source>
        <dbReference type="Proteomes" id="UP001161017"/>
    </source>
</evidence>
<evidence type="ECO:0000313" key="2">
    <source>
        <dbReference type="EMBL" id="MDI1487546.1"/>
    </source>
</evidence>
<feature type="region of interest" description="Disordered" evidence="1">
    <location>
        <begin position="146"/>
        <end position="184"/>
    </location>
</feature>
<keyword evidence="3" id="KW-1185">Reference proteome</keyword>
<gene>
    <name evidence="2" type="ORF">OHK93_006816</name>
</gene>
<reference evidence="2" key="1">
    <citation type="journal article" date="2023" name="Genome Biol. Evol.">
        <title>First Whole Genome Sequence and Flow Cytometry Genome Size Data for the Lichen-Forming Fungus Ramalina farinacea (Ascomycota).</title>
        <authorList>
            <person name="Llewellyn T."/>
            <person name="Mian S."/>
            <person name="Hill R."/>
            <person name="Leitch I.J."/>
            <person name="Gaya E."/>
        </authorList>
    </citation>
    <scope>NUCLEOTIDE SEQUENCE</scope>
    <source>
        <strain evidence="2">LIQ254RAFAR</strain>
    </source>
</reference>
<comment type="caution">
    <text evidence="2">The sequence shown here is derived from an EMBL/GenBank/DDBJ whole genome shotgun (WGS) entry which is preliminary data.</text>
</comment>
<dbReference type="EMBL" id="JAPUFD010000005">
    <property type="protein sequence ID" value="MDI1487546.1"/>
    <property type="molecule type" value="Genomic_DNA"/>
</dbReference>
<feature type="region of interest" description="Disordered" evidence="1">
    <location>
        <begin position="64"/>
        <end position="103"/>
    </location>
</feature>
<sequence>MKQDKDLRFYDLLDTALSRQFRWKAAAHDPGFGGSRWPLNLKSFCRKRKADPISSALKSTCPKRQALQVATPSPKPQSSGVSMPSTPNADPIVIPKPVNNKRKADSTPLALELMSAKRRHVKAEPATTGIPEGRRQRLFARLRAIDSAPQPLSPTDAPRDMLRNNSSELNDPIQSEAEPPNGPLFRNIGKRTGCIRTLPWIEPDFYVSSRKSGFPPVTVKSERANSGFTVSTCAKMQIDYDDKDEEGVRIYCQPAELRERPNLKTMLYYEKDDWYADIKASIAPKQREKLESPKRRSSNRSSGRSENKH</sequence>
<feature type="compositionally biased region" description="Polar residues" evidence="1">
    <location>
        <begin position="68"/>
        <end position="88"/>
    </location>
</feature>
<accession>A0AA43TQG0</accession>
<protein>
    <submittedName>
        <fullName evidence="2">Uncharacterized protein</fullName>
    </submittedName>
</protein>
<dbReference type="Proteomes" id="UP001161017">
    <property type="component" value="Unassembled WGS sequence"/>
</dbReference>
<evidence type="ECO:0000256" key="1">
    <source>
        <dbReference type="SAM" id="MobiDB-lite"/>
    </source>
</evidence>
<feature type="region of interest" description="Disordered" evidence="1">
    <location>
        <begin position="285"/>
        <end position="309"/>
    </location>
</feature>